<protein>
    <submittedName>
        <fullName evidence="2">Helix-turn-helix domain-containing protein</fullName>
    </submittedName>
</protein>
<dbReference type="PANTHER" id="PTHR34475">
    <property type="match status" value="1"/>
</dbReference>
<evidence type="ECO:0000313" key="2">
    <source>
        <dbReference type="EMBL" id="WZB89159.1"/>
    </source>
</evidence>
<dbReference type="PANTHER" id="PTHR34475:SF1">
    <property type="entry name" value="CYTOSKELETON PROTEIN RODZ"/>
    <property type="match status" value="1"/>
</dbReference>
<gene>
    <name evidence="2" type="ORF">WJM97_05625</name>
</gene>
<evidence type="ECO:0000313" key="3">
    <source>
        <dbReference type="Proteomes" id="UP001483337"/>
    </source>
</evidence>
<dbReference type="RefSeq" id="WP_353932063.1">
    <property type="nucleotide sequence ID" value="NZ_CP150886.1"/>
</dbReference>
<sequence length="346" mass="38295">MTMVSAYSFSIPGNSTIQISKDELRSLLREIESELHRSKVYRLAVANVQKLLGSSEEQAKNLFKAVGREAITLAFQQFVQKNQADTVTETPVLENNTELLNLHEEKLNDLSVNSTNQESNSQPEVANTTQITEQTTETKTPIKWLWQNQKLSKRQISTQILAEQRLESLRQIGEQLRQAREAQGLTLQKLNIYTHISVHQMEAVENANFDLLPEDILIRGFIRIMANALGLNGTILANSLPVSNQSKSVIPSWDQNKKSSGQLNLEISPAHLYIGYTALVAGAVGGLSLISQQANYPAMHNSQVILPTSSSLCESTQKTEANTQTEINSRKTSVCLGSNISPPEAL</sequence>
<dbReference type="EMBL" id="CP150886">
    <property type="protein sequence ID" value="WZB89159.1"/>
    <property type="molecule type" value="Genomic_DNA"/>
</dbReference>
<reference evidence="2 3" key="1">
    <citation type="submission" date="2024-04" db="EMBL/GenBank/DDBJ databases">
        <title>Okeanomitos corallinicola gen. &amp; sp. nov. (Nostocales, Cyanobacteria), a new toxic marine heterocyst-forming cyanobacterium from a coral reef.</title>
        <authorList>
            <person name="Li H."/>
            <person name="Li R."/>
            <person name="Kang J."/>
            <person name="Hii K.S."/>
            <person name="Mohamed H.F."/>
            <person name="Xu X."/>
            <person name="Luo Z."/>
        </authorList>
    </citation>
    <scope>NUCLEOTIDE SEQUENCE [LARGE SCALE GENOMIC DNA]</scope>
    <source>
        <strain evidence="2 3">TIOX110</strain>
    </source>
</reference>
<feature type="region of interest" description="Disordered" evidence="1">
    <location>
        <begin position="113"/>
        <end position="134"/>
    </location>
</feature>
<dbReference type="InterPro" id="IPR010982">
    <property type="entry name" value="Lambda_DNA-bd_dom_sf"/>
</dbReference>
<dbReference type="Gene3D" id="1.10.260.40">
    <property type="entry name" value="lambda repressor-like DNA-binding domains"/>
    <property type="match status" value="1"/>
</dbReference>
<dbReference type="Proteomes" id="UP001483337">
    <property type="component" value="Chromosome"/>
</dbReference>
<dbReference type="Pfam" id="PF13413">
    <property type="entry name" value="HTH_25"/>
    <property type="match status" value="1"/>
</dbReference>
<feature type="compositionally biased region" description="Polar residues" evidence="1">
    <location>
        <begin position="113"/>
        <end position="127"/>
    </location>
</feature>
<evidence type="ECO:0000256" key="1">
    <source>
        <dbReference type="SAM" id="MobiDB-lite"/>
    </source>
</evidence>
<dbReference type="InterPro" id="IPR050400">
    <property type="entry name" value="Bact_Cytoskel_RodZ"/>
</dbReference>
<organism evidence="2 3">
    <name type="scientific">Okeanomitos corallinicola TIOX110</name>
    <dbReference type="NCBI Taxonomy" id="3133117"/>
    <lineage>
        <taxon>Bacteria</taxon>
        <taxon>Bacillati</taxon>
        <taxon>Cyanobacteriota</taxon>
        <taxon>Cyanophyceae</taxon>
        <taxon>Nostocales</taxon>
        <taxon>Aphanizomenonaceae</taxon>
        <taxon>Okeanomitos</taxon>
    </lineage>
</organism>
<accession>A0ABZ2UV22</accession>
<proteinExistence type="predicted"/>
<name>A0ABZ2UV22_9CYAN</name>
<keyword evidence="3" id="KW-1185">Reference proteome</keyword>